<reference evidence="2 3" key="1">
    <citation type="submission" date="2023-04" db="EMBL/GenBank/DDBJ databases">
        <title>YMD61, complete Genome.</title>
        <authorList>
            <person name="Zhang J."/>
        </authorList>
    </citation>
    <scope>NUCLEOTIDE SEQUENCE [LARGE SCALE GENOMIC DNA]</scope>
    <source>
        <strain evidence="2 3">YMD61</strain>
    </source>
</reference>
<dbReference type="EMBL" id="CP124535">
    <property type="protein sequence ID" value="WGV16593.1"/>
    <property type="molecule type" value="Genomic_DNA"/>
</dbReference>
<evidence type="ECO:0000313" key="3">
    <source>
        <dbReference type="Proteomes" id="UP001230978"/>
    </source>
</evidence>
<dbReference type="Pfam" id="PF01636">
    <property type="entry name" value="APH"/>
    <property type="match status" value="1"/>
</dbReference>
<protein>
    <submittedName>
        <fullName evidence="2">Phosphotransferase</fullName>
    </submittedName>
</protein>
<evidence type="ECO:0000313" key="2">
    <source>
        <dbReference type="EMBL" id="WGV16593.1"/>
    </source>
</evidence>
<sequence>MSDDGRPFFVKVARNMQAQAHADLHSRLERQIEGSILGLTPVTGLLAERGIIAYAAAQGESLEDILVEGDTEAITTTLNRCHEAMRVLWSCDAPALLAMTLDDYLLPARRAASLILDADVEAGQQARRIIESCAANPPVLHHVPLHADLKPDHLFVESSRVTMIDTESMKRGDPDFDLALLDARLDLGSVIGTFSTKACIAARKVLWQAAGPNFHWFHGLARIHAAKFLALRDGASAAQDIRKVLLA</sequence>
<name>A0ABY8Q7H7_9RHOB</name>
<dbReference type="Proteomes" id="UP001230978">
    <property type="component" value="Chromosome"/>
</dbReference>
<dbReference type="InterPro" id="IPR002575">
    <property type="entry name" value="Aminoglycoside_PTrfase"/>
</dbReference>
<proteinExistence type="predicted"/>
<feature type="domain" description="Aminoglycoside phosphotransferase" evidence="1">
    <location>
        <begin position="6"/>
        <end position="181"/>
    </location>
</feature>
<gene>
    <name evidence="2" type="ORF">QF092_01910</name>
</gene>
<keyword evidence="3" id="KW-1185">Reference proteome</keyword>
<accession>A0ABY8Q7H7</accession>
<dbReference type="InterPro" id="IPR011009">
    <property type="entry name" value="Kinase-like_dom_sf"/>
</dbReference>
<organism evidence="2 3">
    <name type="scientific">Fuscovulum ytuae</name>
    <dbReference type="NCBI Taxonomy" id="3042299"/>
    <lineage>
        <taxon>Bacteria</taxon>
        <taxon>Pseudomonadati</taxon>
        <taxon>Pseudomonadota</taxon>
        <taxon>Alphaproteobacteria</taxon>
        <taxon>Rhodobacterales</taxon>
        <taxon>Paracoccaceae</taxon>
        <taxon>Fuscovulum</taxon>
    </lineage>
</organism>
<evidence type="ECO:0000259" key="1">
    <source>
        <dbReference type="Pfam" id="PF01636"/>
    </source>
</evidence>
<dbReference type="Gene3D" id="3.90.1200.10">
    <property type="match status" value="1"/>
</dbReference>
<dbReference type="SUPFAM" id="SSF56112">
    <property type="entry name" value="Protein kinase-like (PK-like)"/>
    <property type="match status" value="1"/>
</dbReference>